<name>A0A2H0R8D4_9BACT</name>
<evidence type="ECO:0000259" key="2">
    <source>
        <dbReference type="Pfam" id="PF01551"/>
    </source>
</evidence>
<dbReference type="AlphaFoldDB" id="A0A2H0R8D4"/>
<keyword evidence="1" id="KW-0812">Transmembrane</keyword>
<feature type="transmembrane region" description="Helical" evidence="1">
    <location>
        <begin position="15"/>
        <end position="34"/>
    </location>
</feature>
<evidence type="ECO:0000313" key="4">
    <source>
        <dbReference type="Proteomes" id="UP000230208"/>
    </source>
</evidence>
<gene>
    <name evidence="3" type="ORF">COV30_00280</name>
</gene>
<organism evidence="3 4">
    <name type="scientific">Candidatus Yanofskybacteria bacterium CG10_big_fil_rev_8_21_14_0_10_37_15</name>
    <dbReference type="NCBI Taxonomy" id="1975097"/>
    <lineage>
        <taxon>Bacteria</taxon>
        <taxon>Candidatus Yanofskyibacteriota</taxon>
    </lineage>
</organism>
<feature type="domain" description="M23ase beta-sheet core" evidence="2">
    <location>
        <begin position="233"/>
        <end position="335"/>
    </location>
</feature>
<dbReference type="InterPro" id="IPR011055">
    <property type="entry name" value="Dup_hybrid_motif"/>
</dbReference>
<reference evidence="3 4" key="1">
    <citation type="submission" date="2017-09" db="EMBL/GenBank/DDBJ databases">
        <title>Depth-based differentiation of microbial function through sediment-hosted aquifers and enrichment of novel symbionts in the deep terrestrial subsurface.</title>
        <authorList>
            <person name="Probst A.J."/>
            <person name="Ladd B."/>
            <person name="Jarett J.K."/>
            <person name="Geller-Mcgrath D.E."/>
            <person name="Sieber C.M."/>
            <person name="Emerson J.B."/>
            <person name="Anantharaman K."/>
            <person name="Thomas B.C."/>
            <person name="Malmstrom R."/>
            <person name="Stieglmeier M."/>
            <person name="Klingl A."/>
            <person name="Woyke T."/>
            <person name="Ryan C.M."/>
            <person name="Banfield J.F."/>
        </authorList>
    </citation>
    <scope>NUCLEOTIDE SEQUENCE [LARGE SCALE GENOMIC DNA]</scope>
    <source>
        <strain evidence="3">CG10_big_fil_rev_8_21_14_0_10_37_15</strain>
    </source>
</reference>
<protein>
    <recommendedName>
        <fullName evidence="2">M23ase beta-sheet core domain-containing protein</fullName>
    </recommendedName>
</protein>
<dbReference type="InterPro" id="IPR016047">
    <property type="entry name" value="M23ase_b-sheet_dom"/>
</dbReference>
<proteinExistence type="predicted"/>
<accession>A0A2H0R8D4</accession>
<keyword evidence="1" id="KW-1133">Transmembrane helix</keyword>
<evidence type="ECO:0000256" key="1">
    <source>
        <dbReference type="SAM" id="Phobius"/>
    </source>
</evidence>
<keyword evidence="1" id="KW-0472">Membrane</keyword>
<sequence>MRWKIFEKTFTKNKVAGIFFVGLLFLVIGFFFIYDNKAKDQRTGSMEVEKNSSSFNFSAFNSKFRFSADLTERWRVEYVPEIESLNILDINNEPQIFIRYFEASQFLTLQTVDILNRETTQIKGHDAVKYEIRKKPGTAVFPFQPKWRNEQHSLVDIRLSKNNPSLFYVFAYNPQLSAIDFQKFIDSLIFDNDSESISEPIKNSNERVTKKPFGLYVEPGNSTVTPEKFTGYHSAVDYEILSGEENIDVPVFAVCGGNMREFKSAQGYGGVIVQDCLFEDQPVTVIYGHLKLSSITGRRGDYLVFGNKIAVLGNAFSDETGDERKHLHLGIRKGSASDIRGYVPREEDLLDWIDFQSLK</sequence>
<dbReference type="Gene3D" id="2.70.70.10">
    <property type="entry name" value="Glucose Permease (Domain IIA)"/>
    <property type="match status" value="1"/>
</dbReference>
<dbReference type="Pfam" id="PF01551">
    <property type="entry name" value="Peptidase_M23"/>
    <property type="match status" value="1"/>
</dbReference>
<dbReference type="Proteomes" id="UP000230208">
    <property type="component" value="Unassembled WGS sequence"/>
</dbReference>
<evidence type="ECO:0000313" key="3">
    <source>
        <dbReference type="EMBL" id="PIR42075.1"/>
    </source>
</evidence>
<dbReference type="EMBL" id="PCXP01000003">
    <property type="protein sequence ID" value="PIR42075.1"/>
    <property type="molecule type" value="Genomic_DNA"/>
</dbReference>
<dbReference type="SUPFAM" id="SSF51261">
    <property type="entry name" value="Duplicated hybrid motif"/>
    <property type="match status" value="1"/>
</dbReference>
<comment type="caution">
    <text evidence="3">The sequence shown here is derived from an EMBL/GenBank/DDBJ whole genome shotgun (WGS) entry which is preliminary data.</text>
</comment>